<organism evidence="1">
    <name type="scientific">Sylvanvirus sp</name>
    <dbReference type="NCBI Taxonomy" id="2487774"/>
    <lineage>
        <taxon>Viruses</taxon>
    </lineage>
</organism>
<reference evidence="1" key="1">
    <citation type="submission" date="2018-10" db="EMBL/GenBank/DDBJ databases">
        <title>Hidden diversity of soil giant viruses.</title>
        <authorList>
            <person name="Schulz F."/>
            <person name="Alteio L."/>
            <person name="Goudeau D."/>
            <person name="Ryan E.M."/>
            <person name="Malmstrom R.R."/>
            <person name="Blanchard J."/>
            <person name="Woyke T."/>
        </authorList>
    </citation>
    <scope>NUCLEOTIDE SEQUENCE</scope>
    <source>
        <strain evidence="1">SYV1</strain>
    </source>
</reference>
<accession>A0A3G5AKP8</accession>
<evidence type="ECO:0000313" key="1">
    <source>
        <dbReference type="EMBL" id="AYV86499.1"/>
    </source>
</evidence>
<gene>
    <name evidence="1" type="ORF">Sylvanvirus1_95</name>
</gene>
<proteinExistence type="predicted"/>
<protein>
    <submittedName>
        <fullName evidence="1">Uncharacterized protein</fullName>
    </submittedName>
</protein>
<dbReference type="EMBL" id="MK072507">
    <property type="protein sequence ID" value="AYV86499.1"/>
    <property type="molecule type" value="Genomic_DNA"/>
</dbReference>
<sequence length="378" mass="44887">MSDSTSGLSSAQDTLKSSKKHAFEIFVEECLTNTLHEEDTLLFLDVYKAFKAWFKLYFISSCPSEIDMRRRSYLQRDAMRYDYINQVFIGYKLESSENAYRDCSRKEMEDIEEKVTRRCRECAKEFDSFSYSLYCGTCSPFNMIERTRCIQDMAELISFVHISDEAWFGFIRLLERSYSPTHPLSPKLFHERLKEWLESLCSPTNNLPRHPQIMRRISMHQVDLFWNRDPAYKLIPYIFMPNIPLYLYSLAMAPFIWNPWCSTKIRIEWFDTFAIELPDSLVHTPDHKKDDLTNALTMFSKSIGDSQTMFFSIGLTDWKQKSHYIKTYVSQQHIDLLQKEFLKPYPLVIPLMEEAWEIIHPTSPCPRCKKLYFLCQSR</sequence>
<name>A0A3G5AKP8_9VIRU</name>